<evidence type="ECO:0000313" key="1">
    <source>
        <dbReference type="EMBL" id="KAL0104761.1"/>
    </source>
</evidence>
<name>A0AAW2ER92_9HYME</name>
<keyword evidence="2" id="KW-1185">Reference proteome</keyword>
<protein>
    <submittedName>
        <fullName evidence="1">Uncharacterized protein</fullName>
    </submittedName>
</protein>
<accession>A0AAW2ER92</accession>
<evidence type="ECO:0000313" key="2">
    <source>
        <dbReference type="Proteomes" id="UP001430953"/>
    </source>
</evidence>
<sequence>MRFRSAKKRTPRRSTESCNRMAKEYTGGRRIESKGDVTVWFSRSVQLPRIYFLENFHRVDSAMNRFAVKRDWKSVLPCWKEMKSVSSPETGGRNLFSMSE</sequence>
<proteinExistence type="predicted"/>
<dbReference type="AlphaFoldDB" id="A0AAW2ER92"/>
<gene>
    <name evidence="1" type="ORF">PUN28_016412</name>
</gene>
<organism evidence="1 2">
    <name type="scientific">Cardiocondyla obscurior</name>
    <dbReference type="NCBI Taxonomy" id="286306"/>
    <lineage>
        <taxon>Eukaryota</taxon>
        <taxon>Metazoa</taxon>
        <taxon>Ecdysozoa</taxon>
        <taxon>Arthropoda</taxon>
        <taxon>Hexapoda</taxon>
        <taxon>Insecta</taxon>
        <taxon>Pterygota</taxon>
        <taxon>Neoptera</taxon>
        <taxon>Endopterygota</taxon>
        <taxon>Hymenoptera</taxon>
        <taxon>Apocrita</taxon>
        <taxon>Aculeata</taxon>
        <taxon>Formicoidea</taxon>
        <taxon>Formicidae</taxon>
        <taxon>Myrmicinae</taxon>
        <taxon>Cardiocondyla</taxon>
    </lineage>
</organism>
<dbReference type="EMBL" id="JADYXP020000019">
    <property type="protein sequence ID" value="KAL0104761.1"/>
    <property type="molecule type" value="Genomic_DNA"/>
</dbReference>
<comment type="caution">
    <text evidence="1">The sequence shown here is derived from an EMBL/GenBank/DDBJ whole genome shotgun (WGS) entry which is preliminary data.</text>
</comment>
<reference evidence="1 2" key="1">
    <citation type="submission" date="2023-03" db="EMBL/GenBank/DDBJ databases">
        <title>High recombination rates correlate with genetic variation in Cardiocondyla obscurior ants.</title>
        <authorList>
            <person name="Errbii M."/>
        </authorList>
    </citation>
    <scope>NUCLEOTIDE SEQUENCE [LARGE SCALE GENOMIC DNA]</scope>
    <source>
        <strain evidence="1">Alpha-2009</strain>
        <tissue evidence="1">Whole body</tissue>
    </source>
</reference>
<dbReference type="Proteomes" id="UP001430953">
    <property type="component" value="Unassembled WGS sequence"/>
</dbReference>